<evidence type="ECO:0000256" key="1">
    <source>
        <dbReference type="ARBA" id="ARBA00004903"/>
    </source>
</evidence>
<gene>
    <name evidence="9" type="primary">dfrA</name>
    <name evidence="9" type="ORF">SCHIN_v1c08850</name>
</gene>
<evidence type="ECO:0000313" key="9">
    <source>
        <dbReference type="EMBL" id="QEH62080.1"/>
    </source>
</evidence>
<comment type="similarity">
    <text evidence="2 7">Belongs to the dihydrofolate reductase family.</text>
</comment>
<evidence type="ECO:0000256" key="4">
    <source>
        <dbReference type="ARBA" id="ARBA00022563"/>
    </source>
</evidence>
<dbReference type="AlphaFoldDB" id="A0A5B9Y545"/>
<dbReference type="PANTHER" id="PTHR48069:SF3">
    <property type="entry name" value="DIHYDROFOLATE REDUCTASE"/>
    <property type="match status" value="1"/>
</dbReference>
<keyword evidence="5" id="KW-0521">NADP</keyword>
<evidence type="ECO:0000313" key="10">
    <source>
        <dbReference type="Proteomes" id="UP000323144"/>
    </source>
</evidence>
<dbReference type="Pfam" id="PF00186">
    <property type="entry name" value="DHFR_1"/>
    <property type="match status" value="1"/>
</dbReference>
<accession>A0A5B9Y545</accession>
<dbReference type="InterPro" id="IPR024072">
    <property type="entry name" value="DHFR-like_dom_sf"/>
</dbReference>
<dbReference type="InterPro" id="IPR017925">
    <property type="entry name" value="DHFR_CS"/>
</dbReference>
<keyword evidence="4" id="KW-0554">One-carbon metabolism</keyword>
<dbReference type="RefSeq" id="WP_166508450.1">
    <property type="nucleotide sequence ID" value="NZ_CP043026.1"/>
</dbReference>
<dbReference type="PRINTS" id="PR00070">
    <property type="entry name" value="DHFR"/>
</dbReference>
<evidence type="ECO:0000256" key="2">
    <source>
        <dbReference type="ARBA" id="ARBA00009539"/>
    </source>
</evidence>
<keyword evidence="10" id="KW-1185">Reference proteome</keyword>
<dbReference type="CDD" id="cd00209">
    <property type="entry name" value="DHFR"/>
    <property type="match status" value="1"/>
</dbReference>
<comment type="pathway">
    <text evidence="1">Cofactor biosynthesis; tetrahydrofolate biosynthesis; 5,6,7,8-tetrahydrofolate from 7,8-dihydrofolate: step 1/1.</text>
</comment>
<evidence type="ECO:0000256" key="5">
    <source>
        <dbReference type="ARBA" id="ARBA00022857"/>
    </source>
</evidence>
<dbReference type="PROSITE" id="PS00075">
    <property type="entry name" value="DHFR_1"/>
    <property type="match status" value="1"/>
</dbReference>
<dbReference type="Gene3D" id="3.40.430.10">
    <property type="entry name" value="Dihydrofolate Reductase, subunit A"/>
    <property type="match status" value="1"/>
</dbReference>
<proteinExistence type="inferred from homology"/>
<dbReference type="GO" id="GO:0046452">
    <property type="term" value="P:dihydrofolate metabolic process"/>
    <property type="evidence" value="ECO:0007669"/>
    <property type="project" value="TreeGrafter"/>
</dbReference>
<dbReference type="UniPathway" id="UPA00077">
    <property type="reaction ID" value="UER00158"/>
</dbReference>
<dbReference type="GO" id="GO:0006730">
    <property type="term" value="P:one-carbon metabolic process"/>
    <property type="evidence" value="ECO:0007669"/>
    <property type="project" value="UniProtKB-KW"/>
</dbReference>
<dbReference type="EMBL" id="CP043026">
    <property type="protein sequence ID" value="QEH62080.1"/>
    <property type="molecule type" value="Genomic_DNA"/>
</dbReference>
<dbReference type="InterPro" id="IPR001796">
    <property type="entry name" value="DHFR_dom"/>
</dbReference>
<dbReference type="KEGG" id="schi:SCHIN_v1c08850"/>
<evidence type="ECO:0000256" key="7">
    <source>
        <dbReference type="RuleBase" id="RU004474"/>
    </source>
</evidence>
<keyword evidence="6" id="KW-0560">Oxidoreductase</keyword>
<evidence type="ECO:0000256" key="6">
    <source>
        <dbReference type="ARBA" id="ARBA00023002"/>
    </source>
</evidence>
<evidence type="ECO:0000256" key="3">
    <source>
        <dbReference type="ARBA" id="ARBA00012856"/>
    </source>
</evidence>
<dbReference type="GO" id="GO:0046655">
    <property type="term" value="P:folic acid metabolic process"/>
    <property type="evidence" value="ECO:0007669"/>
    <property type="project" value="TreeGrafter"/>
</dbReference>
<name>A0A5B9Y545_9MOLU</name>
<dbReference type="InterPro" id="IPR012259">
    <property type="entry name" value="DHFR"/>
</dbReference>
<protein>
    <recommendedName>
        <fullName evidence="3">dihydrofolate reductase</fullName>
        <ecNumber evidence="3">1.5.1.3</ecNumber>
    </recommendedName>
</protein>
<dbReference type="Proteomes" id="UP000323144">
    <property type="component" value="Chromosome"/>
</dbReference>
<organism evidence="9 10">
    <name type="scientific">Spiroplasma chinense</name>
    <dbReference type="NCBI Taxonomy" id="216932"/>
    <lineage>
        <taxon>Bacteria</taxon>
        <taxon>Bacillati</taxon>
        <taxon>Mycoplasmatota</taxon>
        <taxon>Mollicutes</taxon>
        <taxon>Entomoplasmatales</taxon>
        <taxon>Spiroplasmataceae</taxon>
        <taxon>Spiroplasma</taxon>
    </lineage>
</organism>
<dbReference type="PANTHER" id="PTHR48069">
    <property type="entry name" value="DIHYDROFOLATE REDUCTASE"/>
    <property type="match status" value="1"/>
</dbReference>
<dbReference type="GO" id="GO:0004146">
    <property type="term" value="F:dihydrofolate reductase activity"/>
    <property type="evidence" value="ECO:0007669"/>
    <property type="project" value="UniProtKB-EC"/>
</dbReference>
<evidence type="ECO:0000259" key="8">
    <source>
        <dbReference type="PROSITE" id="PS51330"/>
    </source>
</evidence>
<dbReference type="GO" id="GO:0005829">
    <property type="term" value="C:cytosol"/>
    <property type="evidence" value="ECO:0007669"/>
    <property type="project" value="TreeGrafter"/>
</dbReference>
<dbReference type="PROSITE" id="PS51330">
    <property type="entry name" value="DHFR_2"/>
    <property type="match status" value="1"/>
</dbReference>
<dbReference type="SUPFAM" id="SSF53597">
    <property type="entry name" value="Dihydrofolate reductase-like"/>
    <property type="match status" value="1"/>
</dbReference>
<dbReference type="GO" id="GO:0046654">
    <property type="term" value="P:tetrahydrofolate biosynthetic process"/>
    <property type="evidence" value="ECO:0007669"/>
    <property type="project" value="UniProtKB-UniPathway"/>
</dbReference>
<sequence length="157" mass="18449">MVTLIWAQTLNGVIGFEGKLPWNIKEEMQHFVKSTKHKTVLMGRNTWDSLKLKPLPKRTNIVITSRPMDLTDENLKVDNNLEKWLKDFKNSQEEIIIIGGKKIFDASLNDADKLIISYIYEEYKGDVFAPEFDLNNFDLTDTQKFTEFEVRTYERKK</sequence>
<reference evidence="9 10" key="1">
    <citation type="submission" date="2019-08" db="EMBL/GenBank/DDBJ databases">
        <title>Complete genome sequence of Spiroplasma chinense CCH (DSM 19755).</title>
        <authorList>
            <person name="Shen H.-Y."/>
            <person name="Lin Y.-C."/>
            <person name="Chou L."/>
            <person name="Kuo C.-H."/>
        </authorList>
    </citation>
    <scope>NUCLEOTIDE SEQUENCE [LARGE SCALE GENOMIC DNA]</scope>
    <source>
        <strain evidence="9 10">CCH</strain>
    </source>
</reference>
<dbReference type="GO" id="GO:0050661">
    <property type="term" value="F:NADP binding"/>
    <property type="evidence" value="ECO:0007669"/>
    <property type="project" value="InterPro"/>
</dbReference>
<feature type="domain" description="DHFR" evidence="8">
    <location>
        <begin position="1"/>
        <end position="157"/>
    </location>
</feature>
<dbReference type="EC" id="1.5.1.3" evidence="3"/>